<dbReference type="SUPFAM" id="SSF56784">
    <property type="entry name" value="HAD-like"/>
    <property type="match status" value="1"/>
</dbReference>
<dbReference type="InterPro" id="IPR036412">
    <property type="entry name" value="HAD-like_sf"/>
</dbReference>
<dbReference type="GO" id="GO:0031902">
    <property type="term" value="C:late endosome membrane"/>
    <property type="evidence" value="ECO:0007669"/>
    <property type="project" value="TreeGrafter"/>
</dbReference>
<gene>
    <name evidence="1" type="ORF">ZIOFF_047090</name>
</gene>
<dbReference type="GO" id="GO:0035658">
    <property type="term" value="C:Mon1-Ccz1 complex"/>
    <property type="evidence" value="ECO:0007669"/>
    <property type="project" value="InterPro"/>
</dbReference>
<sequence>MSRTSAYSLQYLAKDGAFTEEPGSGVVAIIEKNEGFYWDFKLGQKVLYEVKPEMKNRFISELQKEKQIVAMVGDGINDVAALASADVDIVMGEGVGVASDVSSVVLLGNKLSQGALPIYSSKVAVSVIDNVLLVHQVDATVVIMYDIFLDSLSPIAAPLPLLLRHHLVFSRQGVQVEDSLSSAYSAMIHGDNWIFLVPDLICDIDNGFLWRISLDLEVRNSGAIHEDWDF</sequence>
<comment type="caution">
    <text evidence="1">The sequence shown here is derived from an EMBL/GenBank/DDBJ whole genome shotgun (WGS) entry which is preliminary data.</text>
</comment>
<dbReference type="GO" id="GO:0010506">
    <property type="term" value="P:regulation of autophagy"/>
    <property type="evidence" value="ECO:0007669"/>
    <property type="project" value="InterPro"/>
</dbReference>
<name>A0A8J5KTF4_ZINOF</name>
<dbReference type="InterPro" id="IPR023214">
    <property type="entry name" value="HAD_sf"/>
</dbReference>
<keyword evidence="2" id="KW-1185">Reference proteome</keyword>
<dbReference type="GO" id="GO:0005765">
    <property type="term" value="C:lysosomal membrane"/>
    <property type="evidence" value="ECO:0007669"/>
    <property type="project" value="TreeGrafter"/>
</dbReference>
<organism evidence="1 2">
    <name type="scientific">Zingiber officinale</name>
    <name type="common">Ginger</name>
    <name type="synonym">Amomum zingiber</name>
    <dbReference type="NCBI Taxonomy" id="94328"/>
    <lineage>
        <taxon>Eukaryota</taxon>
        <taxon>Viridiplantae</taxon>
        <taxon>Streptophyta</taxon>
        <taxon>Embryophyta</taxon>
        <taxon>Tracheophyta</taxon>
        <taxon>Spermatophyta</taxon>
        <taxon>Magnoliopsida</taxon>
        <taxon>Liliopsida</taxon>
        <taxon>Zingiberales</taxon>
        <taxon>Zingiberaceae</taxon>
        <taxon>Zingiber</taxon>
    </lineage>
</organism>
<dbReference type="Pfam" id="PF00702">
    <property type="entry name" value="Hydrolase"/>
    <property type="match status" value="1"/>
</dbReference>
<evidence type="ECO:0000313" key="2">
    <source>
        <dbReference type="Proteomes" id="UP000734854"/>
    </source>
</evidence>
<dbReference type="Proteomes" id="UP000734854">
    <property type="component" value="Unassembled WGS sequence"/>
</dbReference>
<dbReference type="PRINTS" id="PR00119">
    <property type="entry name" value="CATATPASE"/>
</dbReference>
<protein>
    <submittedName>
        <fullName evidence="1">Uncharacterized protein</fullName>
    </submittedName>
</protein>
<dbReference type="PANTHER" id="PTHR12897">
    <property type="entry name" value="COLON CANCER-ASSOCIATED PROTEIN MIC1"/>
    <property type="match status" value="1"/>
</dbReference>
<accession>A0A8J5KTF4</accession>
<evidence type="ECO:0000313" key="1">
    <source>
        <dbReference type="EMBL" id="KAG6492140.1"/>
    </source>
</evidence>
<reference evidence="1 2" key="1">
    <citation type="submission" date="2020-08" db="EMBL/GenBank/DDBJ databases">
        <title>Plant Genome Project.</title>
        <authorList>
            <person name="Zhang R.-G."/>
        </authorList>
    </citation>
    <scope>NUCLEOTIDE SEQUENCE [LARGE SCALE GENOMIC DNA]</scope>
    <source>
        <tissue evidence="1">Rhizome</tissue>
    </source>
</reference>
<dbReference type="PANTHER" id="PTHR12897:SF4">
    <property type="entry name" value="REGULATOR OF MON1-CCZ1 COMPLEX"/>
    <property type="match status" value="1"/>
</dbReference>
<dbReference type="AlphaFoldDB" id="A0A8J5KTF4"/>
<dbReference type="InterPro" id="IPR040371">
    <property type="entry name" value="RMC1"/>
</dbReference>
<dbReference type="Gene3D" id="3.40.50.1000">
    <property type="entry name" value="HAD superfamily/HAD-like"/>
    <property type="match status" value="1"/>
</dbReference>
<dbReference type="EMBL" id="JACMSC010000013">
    <property type="protein sequence ID" value="KAG6492140.1"/>
    <property type="molecule type" value="Genomic_DNA"/>
</dbReference>
<proteinExistence type="predicted"/>